<dbReference type="RefSeq" id="XP_037213920.1">
    <property type="nucleotide sequence ID" value="XM_037369422.1"/>
</dbReference>
<gene>
    <name evidence="2" type="ORF">MIND_01296100</name>
</gene>
<dbReference type="AlphaFoldDB" id="A0A8H6S3C9"/>
<feature type="signal peptide" evidence="1">
    <location>
        <begin position="1"/>
        <end position="23"/>
    </location>
</feature>
<comment type="caution">
    <text evidence="2">The sequence shown here is derived from an EMBL/GenBank/DDBJ whole genome shotgun (WGS) entry which is preliminary data.</text>
</comment>
<dbReference type="PANTHER" id="PTHR35204">
    <property type="entry name" value="YALI0A21131P"/>
    <property type="match status" value="1"/>
</dbReference>
<evidence type="ECO:0000256" key="1">
    <source>
        <dbReference type="SAM" id="SignalP"/>
    </source>
</evidence>
<dbReference type="OrthoDB" id="10261782at2759"/>
<evidence type="ECO:0000313" key="3">
    <source>
        <dbReference type="Proteomes" id="UP000636479"/>
    </source>
</evidence>
<dbReference type="GeneID" id="59351938"/>
<protein>
    <submittedName>
        <fullName evidence="2">J domain-containing protein</fullName>
    </submittedName>
</protein>
<proteinExistence type="predicted"/>
<dbReference type="InterPro" id="IPR038921">
    <property type="entry name" value="YOR389W-like"/>
</dbReference>
<dbReference type="EMBL" id="JACAZF010000014">
    <property type="protein sequence ID" value="KAF7290560.1"/>
    <property type="molecule type" value="Genomic_DNA"/>
</dbReference>
<reference evidence="2" key="1">
    <citation type="submission" date="2020-05" db="EMBL/GenBank/DDBJ databases">
        <title>Mycena genomes resolve the evolution of fungal bioluminescence.</title>
        <authorList>
            <person name="Tsai I.J."/>
        </authorList>
    </citation>
    <scope>NUCLEOTIDE SEQUENCE</scope>
    <source>
        <strain evidence="2">171206Taipei</strain>
    </source>
</reference>
<keyword evidence="1" id="KW-0732">Signal</keyword>
<sequence length="480" mass="55206">MAASRVGMLPLPLLLLSLPRVFATQTPLFNDRKDHWDLNIPPNPNATGHLVLNSISSLLQHWPNTRYHSGHTITPGVIPPGTLLYHGRNDPNIPTKAEWVAMDPEFARIFCSPEPPRPEPVDCWFLTIVTSQPLRILYFDGSSATKQPDGPMDTQDIIAWGVVLPERQNWESEYVRLDRMCEWAREAGFDAFVRMQLNFEIMLCDFADRVQTVSLSHLQYDEIFPHHGYSFMHSSEWHDHFPGEVRVQLDLTRVVSMYDTELVPSLVSQRSGQKRRDHRVLGISQEDIANVRARLSEKSTSGSGIDWRALFKVIRDRHTKRLQVLQRTLHQEREDSAERAFRIILNMITPYILDSATPRKDRNWASHVYELCSTTHTAFAASQTSLTPSERLMLKAAQETTREICRTLVGIWAEETASLASSNISKWRYEVDRLVAWLDWDDWVTCEPACEPDVRIVLFAGGAIFYEQMERVRADLFKIL</sequence>
<evidence type="ECO:0000313" key="2">
    <source>
        <dbReference type="EMBL" id="KAF7290560.1"/>
    </source>
</evidence>
<organism evidence="2 3">
    <name type="scientific">Mycena indigotica</name>
    <dbReference type="NCBI Taxonomy" id="2126181"/>
    <lineage>
        <taxon>Eukaryota</taxon>
        <taxon>Fungi</taxon>
        <taxon>Dikarya</taxon>
        <taxon>Basidiomycota</taxon>
        <taxon>Agaricomycotina</taxon>
        <taxon>Agaricomycetes</taxon>
        <taxon>Agaricomycetidae</taxon>
        <taxon>Agaricales</taxon>
        <taxon>Marasmiineae</taxon>
        <taxon>Mycenaceae</taxon>
        <taxon>Mycena</taxon>
    </lineage>
</organism>
<dbReference type="Proteomes" id="UP000636479">
    <property type="component" value="Unassembled WGS sequence"/>
</dbReference>
<dbReference type="PANTHER" id="PTHR35204:SF1">
    <property type="entry name" value="ENTEROTOXIN"/>
    <property type="match status" value="1"/>
</dbReference>
<keyword evidence="3" id="KW-1185">Reference proteome</keyword>
<accession>A0A8H6S3C9</accession>
<feature type="chain" id="PRO_5034766095" evidence="1">
    <location>
        <begin position="24"/>
        <end position="480"/>
    </location>
</feature>
<name>A0A8H6S3C9_9AGAR</name>